<protein>
    <submittedName>
        <fullName evidence="9">Lysine 2,3-aminomutase</fullName>
    </submittedName>
</protein>
<dbReference type="PANTHER" id="PTHR30538:SF0">
    <property type="entry name" value="L-LYSINE 2,3-AMINOMUTASE AQ_1632-RELATED"/>
    <property type="match status" value="1"/>
</dbReference>
<proteinExistence type="predicted"/>
<dbReference type="PANTHER" id="PTHR30538">
    <property type="entry name" value="LYSINE 2,3-AMINOMUTASE-RELATED"/>
    <property type="match status" value="1"/>
</dbReference>
<accession>A0AAU8KH69</accession>
<dbReference type="Gene3D" id="3.20.20.70">
    <property type="entry name" value="Aldolase class I"/>
    <property type="match status" value="1"/>
</dbReference>
<evidence type="ECO:0000256" key="8">
    <source>
        <dbReference type="SAM" id="MobiDB-lite"/>
    </source>
</evidence>
<evidence type="ECO:0000256" key="2">
    <source>
        <dbReference type="ARBA" id="ARBA00022485"/>
    </source>
</evidence>
<keyword evidence="2" id="KW-0004">4Fe-4S</keyword>
<dbReference type="EMBL" id="CP136798">
    <property type="protein sequence ID" value="XCN14399.1"/>
    <property type="molecule type" value="Genomic_DNA"/>
</dbReference>
<keyword evidence="3" id="KW-0949">S-adenosyl-L-methionine</keyword>
<dbReference type="GO" id="GO:0046872">
    <property type="term" value="F:metal ion binding"/>
    <property type="evidence" value="ECO:0007669"/>
    <property type="project" value="UniProtKB-KW"/>
</dbReference>
<gene>
    <name evidence="9" type="ORF">R1Y80_12340</name>
</gene>
<organism evidence="9">
    <name type="scientific">Streptomyces sp. JL1001</name>
    <dbReference type="NCBI Taxonomy" id="3078227"/>
    <lineage>
        <taxon>Bacteria</taxon>
        <taxon>Bacillati</taxon>
        <taxon>Actinomycetota</taxon>
        <taxon>Actinomycetes</taxon>
        <taxon>Kitasatosporales</taxon>
        <taxon>Streptomycetaceae</taxon>
        <taxon>Streptomyces</taxon>
    </lineage>
</organism>
<evidence type="ECO:0000256" key="3">
    <source>
        <dbReference type="ARBA" id="ARBA00022691"/>
    </source>
</evidence>
<dbReference type="SUPFAM" id="SSF102114">
    <property type="entry name" value="Radical SAM enzymes"/>
    <property type="match status" value="1"/>
</dbReference>
<evidence type="ECO:0000256" key="7">
    <source>
        <dbReference type="ARBA" id="ARBA00023014"/>
    </source>
</evidence>
<keyword evidence="4" id="KW-0479">Metal-binding</keyword>
<feature type="region of interest" description="Disordered" evidence="8">
    <location>
        <begin position="451"/>
        <end position="476"/>
    </location>
</feature>
<sequence length="476" mass="53378">MSDVTAPRFRAYAARDLDTLLDRCGADSETRLQIRAVAAVLPFRTNQYVVDELIDWDDVHDDPVFRLVFPQPDMLAADELKTVTDLLREEAGPARLAPAVREIRAGLNAHPAGQTDQNVPAWQGQRLSGVQHKYEETLLYFPRQGQTCHAYCTYCFRWAQFVGVPELKMAAEKDDADALAAYLRHHTEITDILVTGGDPLIMRTDNLRRALEPFLAPGMEHIRNIRIGTKALTYWPFRFTDDEDADDLLRLFEEVRDSGRHLALMAHVTHPREFQPEPVRRAVERIRSTGAVIRTQAPLVRSINDDAGVWRELWTRAVALDAVPYYMFVERDTGPRQYFEVPLVRAWQIYREALSSVTGLARTVRGPSMSATRGKVVVDGVTEIAGQPALALRYLQARDPEVVGRPFFARFDPQATWVTDLRPLSPSDAPFLDQTAGTPPEDRVVGQILGPDGVTAAPAPDVPHRPVRPLCPPATP</sequence>
<keyword evidence="5" id="KW-0663">Pyridoxal phosphate</keyword>
<evidence type="ECO:0000256" key="1">
    <source>
        <dbReference type="ARBA" id="ARBA00001933"/>
    </source>
</evidence>
<comment type="cofactor">
    <cofactor evidence="1">
        <name>pyridoxal 5'-phosphate</name>
        <dbReference type="ChEBI" id="CHEBI:597326"/>
    </cofactor>
</comment>
<evidence type="ECO:0000256" key="6">
    <source>
        <dbReference type="ARBA" id="ARBA00023004"/>
    </source>
</evidence>
<keyword evidence="6" id="KW-0408">Iron</keyword>
<dbReference type="AlphaFoldDB" id="A0AAU8KH69"/>
<keyword evidence="7" id="KW-0411">Iron-sulfur</keyword>
<dbReference type="SFLD" id="SFLDS00029">
    <property type="entry name" value="Radical_SAM"/>
    <property type="match status" value="1"/>
</dbReference>
<reference evidence="9" key="1">
    <citation type="submission" date="2023-10" db="EMBL/GenBank/DDBJ databases">
        <title>Complete genome sequence of Streptomyces sp. JL1001.</title>
        <authorList>
            <person name="Jiang L."/>
        </authorList>
    </citation>
    <scope>NUCLEOTIDE SEQUENCE</scope>
    <source>
        <strain evidence="9">JL1001</strain>
    </source>
</reference>
<dbReference type="InterPro" id="IPR007197">
    <property type="entry name" value="rSAM"/>
</dbReference>
<evidence type="ECO:0000313" key="9">
    <source>
        <dbReference type="EMBL" id="XCN14399.1"/>
    </source>
</evidence>
<name>A0AAU8KH69_9ACTN</name>
<evidence type="ECO:0000256" key="5">
    <source>
        <dbReference type="ARBA" id="ARBA00022898"/>
    </source>
</evidence>
<dbReference type="SFLD" id="SFLDG01070">
    <property type="entry name" value="PLP-dependent"/>
    <property type="match status" value="1"/>
</dbReference>
<dbReference type="InterPro" id="IPR058240">
    <property type="entry name" value="rSAM_sf"/>
</dbReference>
<evidence type="ECO:0000256" key="4">
    <source>
        <dbReference type="ARBA" id="ARBA00022723"/>
    </source>
</evidence>
<dbReference type="RefSeq" id="WP_199842334.1">
    <property type="nucleotide sequence ID" value="NZ_CP136798.1"/>
</dbReference>
<dbReference type="InterPro" id="IPR003739">
    <property type="entry name" value="Lys_aminomutase/Glu_NH3_mut"/>
</dbReference>
<dbReference type="InterPro" id="IPR013785">
    <property type="entry name" value="Aldolase_TIM"/>
</dbReference>
<dbReference type="GO" id="GO:0051539">
    <property type="term" value="F:4 iron, 4 sulfur cluster binding"/>
    <property type="evidence" value="ECO:0007669"/>
    <property type="project" value="UniProtKB-KW"/>
</dbReference>
<dbReference type="GO" id="GO:0003824">
    <property type="term" value="F:catalytic activity"/>
    <property type="evidence" value="ECO:0007669"/>
    <property type="project" value="InterPro"/>
</dbReference>